<dbReference type="InterPro" id="IPR042201">
    <property type="entry name" value="FH2_Formin_sf"/>
</dbReference>
<dbReference type="OrthoDB" id="427644at2759"/>
<comment type="similarity">
    <text evidence="1">Belongs to the formin homology family. Cappuccino subfamily.</text>
</comment>
<dbReference type="PRINTS" id="PR00828">
    <property type="entry name" value="FORMIN"/>
</dbReference>
<evidence type="ECO:0000259" key="4">
    <source>
        <dbReference type="PROSITE" id="PS51444"/>
    </source>
</evidence>
<dbReference type="SUPFAM" id="SSF101447">
    <property type="entry name" value="Formin homology 2 domain (FH2 domain)"/>
    <property type="match status" value="1"/>
</dbReference>
<accession>A0A0L7RGW7</accession>
<proteinExistence type="inferred from homology"/>
<evidence type="ECO:0000256" key="2">
    <source>
        <dbReference type="SAM" id="Coils"/>
    </source>
</evidence>
<reference evidence="5 6" key="1">
    <citation type="submission" date="2015-07" db="EMBL/GenBank/DDBJ databases">
        <title>The genome of Habropoda laboriosa.</title>
        <authorList>
            <person name="Pan H."/>
            <person name="Kapheim K."/>
        </authorList>
    </citation>
    <scope>NUCLEOTIDE SEQUENCE [LARGE SCALE GENOMIC DNA]</scope>
    <source>
        <strain evidence="5">0110345459</strain>
    </source>
</reference>
<feature type="coiled-coil region" evidence="2">
    <location>
        <begin position="1085"/>
        <end position="1128"/>
    </location>
</feature>
<feature type="compositionally biased region" description="Pro residues" evidence="3">
    <location>
        <begin position="630"/>
        <end position="667"/>
    </location>
</feature>
<name>A0A0L7RGW7_9HYME</name>
<feature type="compositionally biased region" description="Acidic residues" evidence="3">
    <location>
        <begin position="364"/>
        <end position="375"/>
    </location>
</feature>
<dbReference type="GO" id="GO:0045010">
    <property type="term" value="P:actin nucleation"/>
    <property type="evidence" value="ECO:0007669"/>
    <property type="project" value="InterPro"/>
</dbReference>
<feature type="coiled-coil region" evidence="2">
    <location>
        <begin position="973"/>
        <end position="1043"/>
    </location>
</feature>
<dbReference type="PANTHER" id="PTHR45920:SF7">
    <property type="entry name" value="FORMIN-G"/>
    <property type="match status" value="1"/>
</dbReference>
<gene>
    <name evidence="5" type="ORF">WH47_08339</name>
</gene>
<sequence length="1128" mass="124108">MTITIAENPTVTYPPPVQFSYRETYAANPHPYTGDQYSARRGQSRGGRSYDDPDGASPSVRRIDKSGLLGITEPEGLRSSVRSSRYLSGVNTLPSGILSPRRFECIGQLDPVPEIPGQTTRGNLSPGVFPVVDPMVVGQETRDPCETLSIVNLGRPMKSASFDSLEQRHRNDLQSFDRDLDGIESSDLDVSGYVSSFRLDENCDVRARTLGRLSRLSLARKEQEKGGLENVARYSETCCNFPFTVRKPTTTFPEFEGSSSLPSTRATTTAVTTSTTTVAAAFHVRDIGAAFTATAAAAPPPTTPATACDHRGAQEAAAEPRDPDMGNLQSDAKRKGKKGKSGVDGTAASTPGSIADGLENATDTGDDGDTGDDAETPARRIQAKIQEEKAGEKRQKRQAPRPPGSTERKVRFRDGINWCCLSGTYLEPLSSQNDKQQEVLLVTDSWRLANKCMVVTETSMPPSQESSSDSVFTDPEELVVAADVAKKEAPMAPPALPEAFEAIKSQEVERSSMSPLFERRIVRTLIAALPEQLKSILTEVEVEQFASRIYSRLVSDGIIGSITIDSATQNKESIEDHSECRDTPSISVSLTSEGVVSGKDRRDSEKESLKKEVERLRELAKNADKATQGAPPPPPPPPPIGKPGGPPPPPPPPGGTQGPPPGPCPLPAPPVGGWNPASRACMRKEALCPEVPMKPLYWTRILVPVVPTERGSVDVSDSVAQVPLWAELEEETNLDMKEFTGLFSRQVTARKPVKKADEASKPSKLQPAKILDSKRSKTVGILEKSLHVDFCEVENAVYNLDTSVVSLEALQQIYEVRPTQKELEDIKAFEESSPEMPLDRPEVFLKKLSSINHFSERIACLMFQAEFQDAISSYSSKLTNLRTTCDFLRNSSSLKKVMALILTLGNYMNGGNRTRGQADGFGLEILSKLRDVKSNVPGITLLHYVVRARLDQEKGHNFEEPLPLPVPEPADIEAASTINFENLSGELERLEKELQACTLKCNTVVEADPESSAPFKDKMDSFFREAAAELVNEQEALLEAKNKFKAVMQFYQYTPKGRNLDAADPKDFFVLWLSFCQDFKDIWKKEQQRIRKERMEEMRKKYQSKNKVEKLKLSATGLKARLQKLSRK</sequence>
<evidence type="ECO:0000313" key="6">
    <source>
        <dbReference type="Proteomes" id="UP000053825"/>
    </source>
</evidence>
<feature type="region of interest" description="Disordered" evidence="3">
    <location>
        <begin position="570"/>
        <end position="610"/>
    </location>
</feature>
<dbReference type="Proteomes" id="UP000053825">
    <property type="component" value="Unassembled WGS sequence"/>
</dbReference>
<organism evidence="5 6">
    <name type="scientific">Habropoda laboriosa</name>
    <dbReference type="NCBI Taxonomy" id="597456"/>
    <lineage>
        <taxon>Eukaryota</taxon>
        <taxon>Metazoa</taxon>
        <taxon>Ecdysozoa</taxon>
        <taxon>Arthropoda</taxon>
        <taxon>Hexapoda</taxon>
        <taxon>Insecta</taxon>
        <taxon>Pterygota</taxon>
        <taxon>Neoptera</taxon>
        <taxon>Endopterygota</taxon>
        <taxon>Hymenoptera</taxon>
        <taxon>Apocrita</taxon>
        <taxon>Aculeata</taxon>
        <taxon>Apoidea</taxon>
        <taxon>Anthophila</taxon>
        <taxon>Apidae</taxon>
        <taxon>Habropoda</taxon>
    </lineage>
</organism>
<dbReference type="SMART" id="SM00498">
    <property type="entry name" value="FH2"/>
    <property type="match status" value="1"/>
</dbReference>
<dbReference type="InterPro" id="IPR015425">
    <property type="entry name" value="FH2_Formin"/>
</dbReference>
<dbReference type="GO" id="GO:0030866">
    <property type="term" value="P:cortical actin cytoskeleton organization"/>
    <property type="evidence" value="ECO:0007669"/>
    <property type="project" value="TreeGrafter"/>
</dbReference>
<feature type="compositionally biased region" description="Basic and acidic residues" evidence="3">
    <location>
        <begin position="308"/>
        <end position="324"/>
    </location>
</feature>
<protein>
    <submittedName>
        <fullName evidence="5">Protein cappuccino</fullName>
    </submittedName>
</protein>
<feature type="compositionally biased region" description="Basic and acidic residues" evidence="3">
    <location>
        <begin position="598"/>
        <end position="610"/>
    </location>
</feature>
<feature type="domain" description="FH2" evidence="4">
    <location>
        <begin position="683"/>
        <end position="1105"/>
    </location>
</feature>
<dbReference type="AlphaFoldDB" id="A0A0L7RGW7"/>
<dbReference type="Gene3D" id="1.20.58.2220">
    <property type="entry name" value="Formin, FH2 domain"/>
    <property type="match status" value="1"/>
</dbReference>
<evidence type="ECO:0000313" key="5">
    <source>
        <dbReference type="EMBL" id="KOC70078.1"/>
    </source>
</evidence>
<keyword evidence="2" id="KW-0175">Coiled coil</keyword>
<dbReference type="GO" id="GO:0051015">
    <property type="term" value="F:actin filament binding"/>
    <property type="evidence" value="ECO:0007669"/>
    <property type="project" value="TreeGrafter"/>
</dbReference>
<dbReference type="PANTHER" id="PTHR45920">
    <property type="entry name" value="FORMIN HOMOLOGY 2 DOMAIN CONTAINING, ISOFORM I"/>
    <property type="match status" value="1"/>
</dbReference>
<dbReference type="Pfam" id="PF02181">
    <property type="entry name" value="FH2"/>
    <property type="match status" value="1"/>
</dbReference>
<dbReference type="STRING" id="597456.A0A0L7RGW7"/>
<feature type="region of interest" description="Disordered" evidence="3">
    <location>
        <begin position="622"/>
        <end position="667"/>
    </location>
</feature>
<dbReference type="PROSITE" id="PS51444">
    <property type="entry name" value="FH2"/>
    <property type="match status" value="1"/>
</dbReference>
<dbReference type="GO" id="GO:0005884">
    <property type="term" value="C:actin filament"/>
    <property type="evidence" value="ECO:0007669"/>
    <property type="project" value="InterPro"/>
</dbReference>
<dbReference type="GO" id="GO:0008017">
    <property type="term" value="F:microtubule binding"/>
    <property type="evidence" value="ECO:0007669"/>
    <property type="project" value="InterPro"/>
</dbReference>
<feature type="region of interest" description="Disordered" evidence="3">
    <location>
        <begin position="295"/>
        <end position="410"/>
    </location>
</feature>
<keyword evidence="6" id="KW-1185">Reference proteome</keyword>
<feature type="compositionally biased region" description="Polar residues" evidence="3">
    <location>
        <begin position="584"/>
        <end position="594"/>
    </location>
</feature>
<dbReference type="InterPro" id="IPR001265">
    <property type="entry name" value="Formin_Cappuccino_subfam"/>
</dbReference>
<dbReference type="GO" id="GO:0005737">
    <property type="term" value="C:cytoplasm"/>
    <property type="evidence" value="ECO:0007669"/>
    <property type="project" value="TreeGrafter"/>
</dbReference>
<feature type="region of interest" description="Disordered" evidence="3">
    <location>
        <begin position="27"/>
        <end position="68"/>
    </location>
</feature>
<evidence type="ECO:0000256" key="3">
    <source>
        <dbReference type="SAM" id="MobiDB-lite"/>
    </source>
</evidence>
<evidence type="ECO:0000256" key="1">
    <source>
        <dbReference type="ARBA" id="ARBA00005271"/>
    </source>
</evidence>
<dbReference type="EMBL" id="KQ414596">
    <property type="protein sequence ID" value="KOC70078.1"/>
    <property type="molecule type" value="Genomic_DNA"/>
</dbReference>
<feature type="compositionally biased region" description="Basic and acidic residues" evidence="3">
    <location>
        <begin position="572"/>
        <end position="582"/>
    </location>
</feature>